<accession>A0ABQ2A4X5</accession>
<proteinExistence type="predicted"/>
<reference evidence="3" key="1">
    <citation type="journal article" date="2019" name="Int. J. Syst. Evol. Microbiol.">
        <title>The Global Catalogue of Microorganisms (GCM) 10K type strain sequencing project: providing services to taxonomists for standard genome sequencing and annotation.</title>
        <authorList>
            <consortium name="The Broad Institute Genomics Platform"/>
            <consortium name="The Broad Institute Genome Sequencing Center for Infectious Disease"/>
            <person name="Wu L."/>
            <person name="Ma J."/>
        </authorList>
    </citation>
    <scope>NUCLEOTIDE SEQUENCE [LARGE SCALE GENOMIC DNA]</scope>
    <source>
        <strain evidence="3">CGMCC 1.14966</strain>
    </source>
</reference>
<dbReference type="EMBL" id="BMGY01000011">
    <property type="protein sequence ID" value="GGH84103.1"/>
    <property type="molecule type" value="Genomic_DNA"/>
</dbReference>
<evidence type="ECO:0000259" key="1">
    <source>
        <dbReference type="Pfam" id="PF19898"/>
    </source>
</evidence>
<dbReference type="Proteomes" id="UP000637774">
    <property type="component" value="Unassembled WGS sequence"/>
</dbReference>
<organism evidence="2 3">
    <name type="scientific">Hymenobacter frigidus</name>
    <dbReference type="NCBI Taxonomy" id="1524095"/>
    <lineage>
        <taxon>Bacteria</taxon>
        <taxon>Pseudomonadati</taxon>
        <taxon>Bacteroidota</taxon>
        <taxon>Cytophagia</taxon>
        <taxon>Cytophagales</taxon>
        <taxon>Hymenobacteraceae</taxon>
        <taxon>Hymenobacter</taxon>
    </lineage>
</organism>
<dbReference type="Pfam" id="PF19898">
    <property type="entry name" value="DUF6371"/>
    <property type="match status" value="1"/>
</dbReference>
<protein>
    <recommendedName>
        <fullName evidence="1">DUF6371 domain-containing protein</fullName>
    </recommendedName>
</protein>
<gene>
    <name evidence="2" type="ORF">GCM10011495_15240</name>
</gene>
<feature type="domain" description="DUF6371" evidence="1">
    <location>
        <begin position="16"/>
        <end position="170"/>
    </location>
</feature>
<keyword evidence="3" id="KW-1185">Reference proteome</keyword>
<sequence length="250" mass="27940">MAWEVVKRSLGHYDRNPFIEGLSQLLTEEVAFDLARRYHIGTTQNGGTIFWQVDERQVVRTGKIIHYDVETLKRIKRGANGNDVVPQWAHSKIGQAGFNLRQCLFGQHLLASPDNLPVAIVEAEKTAVLCSVFLPAYRWLATGGCGAPQLKDAEVLTALNSCGKVLLFPDTGATDKWVAYAKEMRKAGVRVQVRDDLEAPNLARPPNWDLADEFLAFAPTTMLTTGPVRWALTEPDGYPIFWDYPPIQSF</sequence>
<comment type="caution">
    <text evidence="2">The sequence shown here is derived from an EMBL/GenBank/DDBJ whole genome shotgun (WGS) entry which is preliminary data.</text>
</comment>
<evidence type="ECO:0000313" key="2">
    <source>
        <dbReference type="EMBL" id="GGH84103.1"/>
    </source>
</evidence>
<evidence type="ECO:0000313" key="3">
    <source>
        <dbReference type="Proteomes" id="UP000637774"/>
    </source>
</evidence>
<name>A0ABQ2A4X5_9BACT</name>
<dbReference type="InterPro" id="IPR045951">
    <property type="entry name" value="DUF6371"/>
</dbReference>